<comment type="caution">
    <text evidence="1">The sequence shown here is derived from an EMBL/GenBank/DDBJ whole genome shotgun (WGS) entry which is preliminary data.</text>
</comment>
<evidence type="ECO:0000313" key="1">
    <source>
        <dbReference type="EMBL" id="KAG9453595.1"/>
    </source>
</evidence>
<organism evidence="1 2">
    <name type="scientific">Aristolochia fimbriata</name>
    <name type="common">White veined hardy Dutchman's pipe vine</name>
    <dbReference type="NCBI Taxonomy" id="158543"/>
    <lineage>
        <taxon>Eukaryota</taxon>
        <taxon>Viridiplantae</taxon>
        <taxon>Streptophyta</taxon>
        <taxon>Embryophyta</taxon>
        <taxon>Tracheophyta</taxon>
        <taxon>Spermatophyta</taxon>
        <taxon>Magnoliopsida</taxon>
        <taxon>Magnoliidae</taxon>
        <taxon>Piperales</taxon>
        <taxon>Aristolochiaceae</taxon>
        <taxon>Aristolochia</taxon>
    </lineage>
</organism>
<sequence length="179" mass="19968">MKIKYITLTKGKKITKEAYLFKKEHERWQHFEIPKILQFCPRLMNRLSRSTKFEELINQPKSPNSLRTAGHSRSASFLMNPKGLVCLMGTSLNAGREHPSGPVMALDLHPSPFDELADAGDEPSRTSIGKGLPFDVEDFVMVVDGTGDGEDEATRTMQLNLAMSAQYLLLLSTLDLGCL</sequence>
<evidence type="ECO:0000313" key="2">
    <source>
        <dbReference type="Proteomes" id="UP000825729"/>
    </source>
</evidence>
<name>A0AAV7EZN3_ARIFI</name>
<accession>A0AAV7EZN3</accession>
<dbReference type="AlphaFoldDB" id="A0AAV7EZN3"/>
<protein>
    <submittedName>
        <fullName evidence="1">Uncharacterized protein</fullName>
    </submittedName>
</protein>
<keyword evidence="2" id="KW-1185">Reference proteome</keyword>
<dbReference type="Proteomes" id="UP000825729">
    <property type="component" value="Unassembled WGS sequence"/>
</dbReference>
<dbReference type="EMBL" id="JAINDJ010000003">
    <property type="protein sequence ID" value="KAG9453595.1"/>
    <property type="molecule type" value="Genomic_DNA"/>
</dbReference>
<proteinExistence type="predicted"/>
<reference evidence="1 2" key="1">
    <citation type="submission" date="2021-07" db="EMBL/GenBank/DDBJ databases">
        <title>The Aristolochia fimbriata genome: insights into angiosperm evolution, floral development and chemical biosynthesis.</title>
        <authorList>
            <person name="Jiao Y."/>
        </authorList>
    </citation>
    <scope>NUCLEOTIDE SEQUENCE [LARGE SCALE GENOMIC DNA]</scope>
    <source>
        <strain evidence="1">IBCAS-2021</strain>
        <tissue evidence="1">Leaf</tissue>
    </source>
</reference>
<gene>
    <name evidence="1" type="ORF">H6P81_006499</name>
</gene>